<dbReference type="AlphaFoldDB" id="A0A139AIT5"/>
<feature type="region of interest" description="Disordered" evidence="10">
    <location>
        <begin position="343"/>
        <end position="371"/>
    </location>
</feature>
<evidence type="ECO:0000256" key="1">
    <source>
        <dbReference type="ARBA" id="ARBA00006217"/>
    </source>
</evidence>
<dbReference type="InterPro" id="IPR001765">
    <property type="entry name" value="Carbonic_anhydrase"/>
</dbReference>
<evidence type="ECO:0000256" key="2">
    <source>
        <dbReference type="ARBA" id="ARBA00012925"/>
    </source>
</evidence>
<dbReference type="SUPFAM" id="SSF53056">
    <property type="entry name" value="beta-carbonic anhydrase, cab"/>
    <property type="match status" value="1"/>
</dbReference>
<evidence type="ECO:0000256" key="4">
    <source>
        <dbReference type="ARBA" id="ARBA00022723"/>
    </source>
</evidence>
<dbReference type="Proteomes" id="UP000070544">
    <property type="component" value="Unassembled WGS sequence"/>
</dbReference>
<feature type="region of interest" description="Disordered" evidence="10">
    <location>
        <begin position="1"/>
        <end position="31"/>
    </location>
</feature>
<comment type="catalytic activity">
    <reaction evidence="8">
        <text>hydrogencarbonate + H(+) = CO2 + H2O</text>
        <dbReference type="Rhea" id="RHEA:10748"/>
        <dbReference type="ChEBI" id="CHEBI:15377"/>
        <dbReference type="ChEBI" id="CHEBI:15378"/>
        <dbReference type="ChEBI" id="CHEBI:16526"/>
        <dbReference type="ChEBI" id="CHEBI:17544"/>
        <dbReference type="EC" id="4.2.1.1"/>
    </reaction>
</comment>
<keyword evidence="6" id="KW-0456">Lyase</keyword>
<evidence type="ECO:0000256" key="7">
    <source>
        <dbReference type="ARBA" id="ARBA00031969"/>
    </source>
</evidence>
<dbReference type="Gene3D" id="3.40.1050.10">
    <property type="entry name" value="Carbonic anhydrase"/>
    <property type="match status" value="1"/>
</dbReference>
<dbReference type="InterPro" id="IPR015892">
    <property type="entry name" value="Carbonic_anhydrase_CS"/>
</dbReference>
<feature type="binding site" evidence="9">
    <location>
        <position position="150"/>
    </location>
    <ligand>
        <name>Zn(2+)</name>
        <dbReference type="ChEBI" id="CHEBI:29105"/>
    </ligand>
</feature>
<keyword evidence="4 9" id="KW-0479">Metal-binding</keyword>
<evidence type="ECO:0000256" key="3">
    <source>
        <dbReference type="ARBA" id="ARBA00014628"/>
    </source>
</evidence>
<dbReference type="NCBIfam" id="NF007756">
    <property type="entry name" value="PRK10437.1"/>
    <property type="match status" value="1"/>
</dbReference>
<dbReference type="OrthoDB" id="10248475at2759"/>
<keyword evidence="5 9" id="KW-0862">Zinc</keyword>
<organism evidence="11 12">
    <name type="scientific">Gonapodya prolifera (strain JEL478)</name>
    <name type="common">Monoblepharis prolifera</name>
    <dbReference type="NCBI Taxonomy" id="1344416"/>
    <lineage>
        <taxon>Eukaryota</taxon>
        <taxon>Fungi</taxon>
        <taxon>Fungi incertae sedis</taxon>
        <taxon>Chytridiomycota</taxon>
        <taxon>Chytridiomycota incertae sedis</taxon>
        <taxon>Monoblepharidomycetes</taxon>
        <taxon>Monoblepharidales</taxon>
        <taxon>Gonapodyaceae</taxon>
        <taxon>Gonapodya</taxon>
    </lineage>
</organism>
<evidence type="ECO:0000256" key="6">
    <source>
        <dbReference type="ARBA" id="ARBA00023239"/>
    </source>
</evidence>
<dbReference type="PANTHER" id="PTHR11002:SF76">
    <property type="entry name" value="CARBONIC ANHYDRASE"/>
    <property type="match status" value="1"/>
</dbReference>
<dbReference type="GO" id="GO:0008270">
    <property type="term" value="F:zinc ion binding"/>
    <property type="evidence" value="ECO:0007669"/>
    <property type="project" value="InterPro"/>
</dbReference>
<reference evidence="11 12" key="1">
    <citation type="journal article" date="2015" name="Genome Biol. Evol.">
        <title>Phylogenomic analyses indicate that early fungi evolved digesting cell walls of algal ancestors of land plants.</title>
        <authorList>
            <person name="Chang Y."/>
            <person name="Wang S."/>
            <person name="Sekimoto S."/>
            <person name="Aerts A.L."/>
            <person name="Choi C."/>
            <person name="Clum A."/>
            <person name="LaButti K.M."/>
            <person name="Lindquist E.A."/>
            <person name="Yee Ngan C."/>
            <person name="Ohm R.A."/>
            <person name="Salamov A.A."/>
            <person name="Grigoriev I.V."/>
            <person name="Spatafora J.W."/>
            <person name="Berbee M.L."/>
        </authorList>
    </citation>
    <scope>NUCLEOTIDE SEQUENCE [LARGE SCALE GENOMIC DNA]</scope>
    <source>
        <strain evidence="11 12">JEL478</strain>
    </source>
</reference>
<feature type="binding site" evidence="9">
    <location>
        <position position="148"/>
    </location>
    <ligand>
        <name>Zn(2+)</name>
        <dbReference type="ChEBI" id="CHEBI:29105"/>
    </ligand>
</feature>
<dbReference type="PROSITE" id="PS00705">
    <property type="entry name" value="PROK_CO2_ANHYDRASE_2"/>
    <property type="match status" value="1"/>
</dbReference>
<evidence type="ECO:0000256" key="5">
    <source>
        <dbReference type="ARBA" id="ARBA00022833"/>
    </source>
</evidence>
<dbReference type="FunFam" id="3.40.1050.10:FF:000001">
    <property type="entry name" value="Carbonic anhydrase"/>
    <property type="match status" value="1"/>
</dbReference>
<feature type="binding site" evidence="9">
    <location>
        <position position="204"/>
    </location>
    <ligand>
        <name>Zn(2+)</name>
        <dbReference type="ChEBI" id="CHEBI:29105"/>
    </ligand>
</feature>
<dbReference type="EC" id="4.2.1.1" evidence="2"/>
<dbReference type="InterPro" id="IPR036874">
    <property type="entry name" value="Carbonic_anhydrase_sf"/>
</dbReference>
<dbReference type="EMBL" id="KQ965751">
    <property type="protein sequence ID" value="KXS16721.1"/>
    <property type="molecule type" value="Genomic_DNA"/>
</dbReference>
<dbReference type="GO" id="GO:0015976">
    <property type="term" value="P:carbon utilization"/>
    <property type="evidence" value="ECO:0007669"/>
    <property type="project" value="InterPro"/>
</dbReference>
<proteinExistence type="inferred from homology"/>
<comment type="cofactor">
    <cofactor evidence="9">
        <name>Zn(2+)</name>
        <dbReference type="ChEBI" id="CHEBI:29105"/>
    </cofactor>
    <text evidence="9">Binds 1 zinc ion per subunit.</text>
</comment>
<keyword evidence="12" id="KW-1185">Reference proteome</keyword>
<evidence type="ECO:0000256" key="8">
    <source>
        <dbReference type="ARBA" id="ARBA00048348"/>
    </source>
</evidence>
<evidence type="ECO:0000256" key="10">
    <source>
        <dbReference type="SAM" id="MobiDB-lite"/>
    </source>
</evidence>
<dbReference type="PANTHER" id="PTHR11002">
    <property type="entry name" value="CARBONIC ANHYDRASE"/>
    <property type="match status" value="1"/>
</dbReference>
<name>A0A139AIT5_GONPJ</name>
<evidence type="ECO:0000313" key="12">
    <source>
        <dbReference type="Proteomes" id="UP000070544"/>
    </source>
</evidence>
<feature type="region of interest" description="Disordered" evidence="10">
    <location>
        <begin position="50"/>
        <end position="85"/>
    </location>
</feature>
<accession>A0A139AIT5</accession>
<protein>
    <recommendedName>
        <fullName evidence="3">Carbonic anhydrase</fullName>
        <ecNumber evidence="2">4.2.1.1</ecNumber>
    </recommendedName>
    <alternativeName>
        <fullName evidence="7">Carbonate dehydratase</fullName>
    </alternativeName>
</protein>
<dbReference type="PROSITE" id="PS00704">
    <property type="entry name" value="PROK_CO2_ANHYDRASE_1"/>
    <property type="match status" value="1"/>
</dbReference>
<sequence>MSAHGEIPSATPRESHLDATKTPPPVRASSFVNPNFVADMLHSTQERTETNPFATHATPADEDTSAASTSETPIADPSPLLASPGSSQIRLNAIASSVGHPSRGTSANTLGHLLVQNRKWAARMESERPGWFKSLAEQQAPEILWIGCSDSRVPANTITGLSPGEVFVHRNIANVIPHTDFNALSVLQYAVEYLKVKHIIVCGHYGCGGVKAAYENKQLGTIDNWLRHIKDIYESHYEEISSLEDPQARVDFLVELNVAKSVLNVVNTTIVQNAWARGQELCVHGWCYTLSDGHIHDLGLHIDSPRHLSPVFVAFEKSVQRKASRKFSGTLAKMGIGEDLRKRSGGAGRKVGGHGVVEEGMDGVERRTEMS</sequence>
<evidence type="ECO:0000313" key="11">
    <source>
        <dbReference type="EMBL" id="KXS16721.1"/>
    </source>
</evidence>
<feature type="binding site" evidence="9">
    <location>
        <position position="207"/>
    </location>
    <ligand>
        <name>Zn(2+)</name>
        <dbReference type="ChEBI" id="CHEBI:29105"/>
    </ligand>
</feature>
<comment type="similarity">
    <text evidence="1">Belongs to the beta-class carbonic anhydrase family.</text>
</comment>
<dbReference type="CDD" id="cd00883">
    <property type="entry name" value="beta_CA_cladeA"/>
    <property type="match status" value="1"/>
</dbReference>
<feature type="compositionally biased region" description="Gly residues" evidence="10">
    <location>
        <begin position="345"/>
        <end position="355"/>
    </location>
</feature>
<dbReference type="GO" id="GO:0004089">
    <property type="term" value="F:carbonate dehydratase activity"/>
    <property type="evidence" value="ECO:0007669"/>
    <property type="project" value="UniProtKB-EC"/>
</dbReference>
<dbReference type="SMART" id="SM00947">
    <property type="entry name" value="Pro_CA"/>
    <property type="match status" value="1"/>
</dbReference>
<evidence type="ECO:0000256" key="9">
    <source>
        <dbReference type="PIRSR" id="PIRSR601765-1"/>
    </source>
</evidence>
<dbReference type="STRING" id="1344416.A0A139AIT5"/>
<dbReference type="Pfam" id="PF00484">
    <property type="entry name" value="Pro_CA"/>
    <property type="match status" value="1"/>
</dbReference>
<gene>
    <name evidence="11" type="ORF">M427DRAFT_154351</name>
</gene>